<evidence type="ECO:0000313" key="9">
    <source>
        <dbReference type="Proteomes" id="UP000054691"/>
    </source>
</evidence>
<dbReference type="InterPro" id="IPR044550">
    <property type="entry name" value="WzxE"/>
</dbReference>
<reference evidence="8 10" key="2">
    <citation type="submission" date="2018-06" db="EMBL/GenBank/DDBJ databases">
        <authorList>
            <consortium name="Pathogen Informatics"/>
            <person name="Doyle S."/>
        </authorList>
    </citation>
    <scope>NUCLEOTIDE SEQUENCE [LARGE SCALE GENOMIC DNA]</scope>
    <source>
        <strain evidence="8 10">NCTC12388</strain>
    </source>
</reference>
<dbReference type="EMBL" id="UGOB01000001">
    <property type="protein sequence ID" value="STX41205.1"/>
    <property type="molecule type" value="Genomic_DNA"/>
</dbReference>
<evidence type="ECO:0000313" key="10">
    <source>
        <dbReference type="Proteomes" id="UP000254476"/>
    </source>
</evidence>
<dbReference type="Pfam" id="PF01943">
    <property type="entry name" value="Polysacc_synt"/>
    <property type="match status" value="1"/>
</dbReference>
<feature type="transmembrane region" description="Helical" evidence="6">
    <location>
        <begin position="260"/>
        <end position="280"/>
    </location>
</feature>
<dbReference type="InterPro" id="IPR050833">
    <property type="entry name" value="Poly_Biosynth_Transport"/>
</dbReference>
<evidence type="ECO:0000256" key="5">
    <source>
        <dbReference type="ARBA" id="ARBA00023136"/>
    </source>
</evidence>
<feature type="transmembrane region" description="Helical" evidence="6">
    <location>
        <begin position="219"/>
        <end position="240"/>
    </location>
</feature>
<evidence type="ECO:0000256" key="2">
    <source>
        <dbReference type="ARBA" id="ARBA00022475"/>
    </source>
</evidence>
<feature type="transmembrane region" description="Helical" evidence="6">
    <location>
        <begin position="121"/>
        <end position="138"/>
    </location>
</feature>
<evidence type="ECO:0000256" key="4">
    <source>
        <dbReference type="ARBA" id="ARBA00022989"/>
    </source>
</evidence>
<evidence type="ECO:0000313" key="7">
    <source>
        <dbReference type="EMBL" id="KTD11589.1"/>
    </source>
</evidence>
<name>A0A378J0T4_9GAMM</name>
<dbReference type="GO" id="GO:0009246">
    <property type="term" value="P:enterobacterial common antigen biosynthetic process"/>
    <property type="evidence" value="ECO:0007669"/>
    <property type="project" value="InterPro"/>
</dbReference>
<feature type="transmembrane region" description="Helical" evidence="6">
    <location>
        <begin position="389"/>
        <end position="415"/>
    </location>
</feature>
<feature type="transmembrane region" description="Helical" evidence="6">
    <location>
        <begin position="12"/>
        <end position="35"/>
    </location>
</feature>
<keyword evidence="4 6" id="KW-1133">Transmembrane helix</keyword>
<evidence type="ECO:0000256" key="3">
    <source>
        <dbReference type="ARBA" id="ARBA00022692"/>
    </source>
</evidence>
<feature type="transmembrane region" description="Helical" evidence="6">
    <location>
        <begin position="364"/>
        <end position="383"/>
    </location>
</feature>
<evidence type="ECO:0000256" key="1">
    <source>
        <dbReference type="ARBA" id="ARBA00004651"/>
    </source>
</evidence>
<gene>
    <name evidence="8" type="primary">wzxE</name>
    <name evidence="7" type="ORF">Lgra_1047</name>
    <name evidence="8" type="ORF">NCTC12388_00185</name>
</gene>
<keyword evidence="3 6" id="KW-0812">Transmembrane</keyword>
<proteinExistence type="predicted"/>
<dbReference type="STRING" id="45066.Lgra_1047"/>
<feature type="transmembrane region" description="Helical" evidence="6">
    <location>
        <begin position="301"/>
        <end position="320"/>
    </location>
</feature>
<reference evidence="7 9" key="1">
    <citation type="submission" date="2015-11" db="EMBL/GenBank/DDBJ databases">
        <title>Genomic analysis of 38 Legionella species identifies large and diverse effector repertoires.</title>
        <authorList>
            <person name="Burstein D."/>
            <person name="Amaro F."/>
            <person name="Zusman T."/>
            <person name="Lifshitz Z."/>
            <person name="Cohen O."/>
            <person name="Gilbert J.A."/>
            <person name="Pupko T."/>
            <person name="Shuman H.A."/>
            <person name="Segal G."/>
        </authorList>
    </citation>
    <scope>NUCLEOTIDE SEQUENCE [LARGE SCALE GENOMIC DNA]</scope>
    <source>
        <strain evidence="7 9">Lyon 8420412</strain>
    </source>
</reference>
<keyword evidence="9" id="KW-1185">Reference proteome</keyword>
<dbReference type="PANTHER" id="PTHR30250:SF30">
    <property type="entry name" value="LIPID III FLIPPASE"/>
    <property type="match status" value="1"/>
</dbReference>
<evidence type="ECO:0000256" key="6">
    <source>
        <dbReference type="SAM" id="Phobius"/>
    </source>
</evidence>
<evidence type="ECO:0000313" key="8">
    <source>
        <dbReference type="EMBL" id="STX41205.1"/>
    </source>
</evidence>
<dbReference type="PANTHER" id="PTHR30250">
    <property type="entry name" value="PST FAMILY PREDICTED COLANIC ACID TRANSPORTER"/>
    <property type="match status" value="1"/>
</dbReference>
<dbReference type="Proteomes" id="UP000054691">
    <property type="component" value="Unassembled WGS sequence"/>
</dbReference>
<dbReference type="OrthoDB" id="9769862at2"/>
<organism evidence="8 10">
    <name type="scientific">Legionella gratiana</name>
    <dbReference type="NCBI Taxonomy" id="45066"/>
    <lineage>
        <taxon>Bacteria</taxon>
        <taxon>Pseudomonadati</taxon>
        <taxon>Pseudomonadota</taxon>
        <taxon>Gammaproteobacteria</taxon>
        <taxon>Legionellales</taxon>
        <taxon>Legionellaceae</taxon>
        <taxon>Legionella</taxon>
    </lineage>
</organism>
<keyword evidence="5 6" id="KW-0472">Membrane</keyword>
<accession>A0A378J0T4</accession>
<dbReference type="RefSeq" id="WP_058498220.1">
    <property type="nucleotide sequence ID" value="NZ_CAAAHW010000006.1"/>
</dbReference>
<dbReference type="GO" id="GO:0005886">
    <property type="term" value="C:plasma membrane"/>
    <property type="evidence" value="ECO:0007669"/>
    <property type="project" value="UniProtKB-SubCell"/>
</dbReference>
<dbReference type="EMBL" id="LNYE01000020">
    <property type="protein sequence ID" value="KTD11589.1"/>
    <property type="molecule type" value="Genomic_DNA"/>
</dbReference>
<keyword evidence="2" id="KW-1003">Cell membrane</keyword>
<feature type="transmembrane region" description="Helical" evidence="6">
    <location>
        <begin position="41"/>
        <end position="67"/>
    </location>
</feature>
<dbReference type="Proteomes" id="UP000254476">
    <property type="component" value="Unassembled WGS sequence"/>
</dbReference>
<comment type="subcellular location">
    <subcellularLocation>
        <location evidence="1">Cell membrane</location>
        <topology evidence="1">Multi-pass membrane protein</topology>
    </subcellularLocation>
</comment>
<feature type="transmembrane region" description="Helical" evidence="6">
    <location>
        <begin position="150"/>
        <end position="172"/>
    </location>
</feature>
<dbReference type="AlphaFoldDB" id="A0A378J0T4"/>
<dbReference type="InterPro" id="IPR002797">
    <property type="entry name" value="Polysacc_synth"/>
</dbReference>
<dbReference type="CDD" id="cd13125">
    <property type="entry name" value="MATE_like_10"/>
    <property type="match status" value="1"/>
</dbReference>
<feature type="transmembrane region" description="Helical" evidence="6">
    <location>
        <begin position="88"/>
        <end position="109"/>
    </location>
</feature>
<sequence length="427" mass="48371">MKIYNKLLKASAISGVSTLVKILTGIFSLKIIALYTGPEGIAIFGQFMGLVNIFATIAGGGITLGVIKYVAEYVNTQDFKEFLSTATFYTLFFSLLTMVVGLIYSQVLAKWILGSTEFTYLIRWLAIAQLFIAMNLLVYSIINGFGQIRLLMTITIMSSVLSLIMVGSAAVFSQLKGILFSFILAQALSLLVSLAFVYRKKWFLLLFSWSAKRKYWINLVRYSLMTTVSTLTMPLAQIIVRNDLDAQFGWNAVGYWQAVIRLSDAYILFVTSALTAYYLPRLSTLQTLDALKKEIVHAYRMLIPLVSAILILIYFCREIIISCLYSKTFAPATYLFAYQLIGDFFRVSSWLFTYLLLAKAWSKTYVITEVFLSLTFVCLSYPFSRIYGLIGVTYAFALTYVVYWLLMGGTVILYFKQENKNYKLVSL</sequence>
<feature type="transmembrane region" description="Helical" evidence="6">
    <location>
        <begin position="332"/>
        <end position="357"/>
    </location>
</feature>
<protein>
    <submittedName>
        <fullName evidence="8">Lipopolysaccharide biosynthesis protein</fullName>
    </submittedName>
</protein>
<feature type="transmembrane region" description="Helical" evidence="6">
    <location>
        <begin position="178"/>
        <end position="198"/>
    </location>
</feature>